<dbReference type="GO" id="GO:0016740">
    <property type="term" value="F:transferase activity"/>
    <property type="evidence" value="ECO:0007669"/>
    <property type="project" value="UniProtKB-KW"/>
</dbReference>
<reference evidence="2 3" key="1">
    <citation type="submission" date="2014-11" db="EMBL/GenBank/DDBJ databases">
        <title>Symbiosis island explosion on the genome of extra-slow-growing strains of soybean bradyrhizobia with massive insertion sequences.</title>
        <authorList>
            <person name="Iida T."/>
            <person name="Minamisawa K."/>
        </authorList>
    </citation>
    <scope>NUCLEOTIDE SEQUENCE [LARGE SCALE GENOMIC DNA]</scope>
    <source>
        <strain evidence="2 3">NK6</strain>
    </source>
</reference>
<organism evidence="2 3">
    <name type="scientific">Bradyrhizobium diazoefficiens</name>
    <dbReference type="NCBI Taxonomy" id="1355477"/>
    <lineage>
        <taxon>Bacteria</taxon>
        <taxon>Pseudomonadati</taxon>
        <taxon>Pseudomonadota</taxon>
        <taxon>Alphaproteobacteria</taxon>
        <taxon>Hyphomicrobiales</taxon>
        <taxon>Nitrobacteraceae</taxon>
        <taxon>Bradyrhizobium</taxon>
    </lineage>
</organism>
<protein>
    <submittedName>
        <fullName evidence="2">Putative acetyltransferase</fullName>
    </submittedName>
</protein>
<evidence type="ECO:0000313" key="3">
    <source>
        <dbReference type="Proteomes" id="UP000063308"/>
    </source>
</evidence>
<evidence type="ECO:0000256" key="1">
    <source>
        <dbReference type="SAM" id="Phobius"/>
    </source>
</evidence>
<dbReference type="AlphaFoldDB" id="A0A0E3VUJ7"/>
<accession>A0A0E3VUJ7</accession>
<keyword evidence="1" id="KW-0812">Transmembrane</keyword>
<keyword evidence="1" id="KW-0472">Membrane</keyword>
<dbReference type="EMBL" id="AP014685">
    <property type="protein sequence ID" value="BAR57530.1"/>
    <property type="molecule type" value="Genomic_DNA"/>
</dbReference>
<sequence length="79" mass="8770">MATITVERTIGTTKKAVLAGLGAYNDEHFGKQKVRSIAVSLKDRRKIVGGIVGHLWATVLFIQYFWIDQKLAARVLGRS</sequence>
<evidence type="ECO:0000313" key="2">
    <source>
        <dbReference type="EMBL" id="BAR57530.1"/>
    </source>
</evidence>
<dbReference type="RefSeq" id="WP_249163216.1">
    <property type="nucleotide sequence ID" value="NZ_JAFCKD010000084.1"/>
</dbReference>
<name>A0A0E3VUJ7_9BRAD</name>
<keyword evidence="1" id="KW-1133">Transmembrane helix</keyword>
<proteinExistence type="predicted"/>
<feature type="transmembrane region" description="Helical" evidence="1">
    <location>
        <begin position="47"/>
        <end position="67"/>
    </location>
</feature>
<dbReference type="Proteomes" id="UP000063308">
    <property type="component" value="Chromosome"/>
</dbReference>
<keyword evidence="2" id="KW-0808">Transferase</keyword>
<gene>
    <name evidence="2" type="ORF">NK6_4362</name>
</gene>